<feature type="compositionally biased region" description="Basic and acidic residues" evidence="3">
    <location>
        <begin position="360"/>
        <end position="376"/>
    </location>
</feature>
<dbReference type="PANTHER" id="PTHR31809">
    <property type="entry name" value="BUD13 HOMOLOG"/>
    <property type="match status" value="1"/>
</dbReference>
<comment type="similarity">
    <text evidence="1">Belongs to the CWC26 family.</text>
</comment>
<dbReference type="EMBL" id="QDEB01001680">
    <property type="protein sequence ID" value="RZC43135.1"/>
    <property type="molecule type" value="Genomic_DNA"/>
</dbReference>
<feature type="compositionally biased region" description="Basic and acidic residues" evidence="3">
    <location>
        <begin position="314"/>
        <end position="326"/>
    </location>
</feature>
<proteinExistence type="inferred from homology"/>
<dbReference type="InterPro" id="IPR051112">
    <property type="entry name" value="CWC26_splicing_factor"/>
</dbReference>
<dbReference type="OrthoDB" id="6022at2759"/>
<dbReference type="STRING" id="1661398.A0A482WDN1"/>
<accession>A0A482WDN1</accession>
<dbReference type="InterPro" id="IPR018609">
    <property type="entry name" value="Bud13"/>
</dbReference>
<feature type="compositionally biased region" description="Basic and acidic residues" evidence="3">
    <location>
        <begin position="188"/>
        <end position="210"/>
    </location>
</feature>
<gene>
    <name evidence="4" type="ORF">BDFB_002663</name>
</gene>
<organism evidence="4 5">
    <name type="scientific">Asbolus verrucosus</name>
    <name type="common">Desert ironclad beetle</name>
    <dbReference type="NCBI Taxonomy" id="1661398"/>
    <lineage>
        <taxon>Eukaryota</taxon>
        <taxon>Metazoa</taxon>
        <taxon>Ecdysozoa</taxon>
        <taxon>Arthropoda</taxon>
        <taxon>Hexapoda</taxon>
        <taxon>Insecta</taxon>
        <taxon>Pterygota</taxon>
        <taxon>Neoptera</taxon>
        <taxon>Endopterygota</taxon>
        <taxon>Coleoptera</taxon>
        <taxon>Polyphaga</taxon>
        <taxon>Cucujiformia</taxon>
        <taxon>Tenebrionidae</taxon>
        <taxon>Pimeliinae</taxon>
        <taxon>Asbolus</taxon>
    </lineage>
</organism>
<protein>
    <recommendedName>
        <fullName evidence="2">BUD13 homolog</fullName>
    </recommendedName>
</protein>
<dbReference type="PANTHER" id="PTHR31809:SF0">
    <property type="entry name" value="BUD13 HOMOLOG"/>
    <property type="match status" value="1"/>
</dbReference>
<keyword evidence="5" id="KW-1185">Reference proteome</keyword>
<comment type="caution">
    <text evidence="4">The sequence shown here is derived from an EMBL/GenBank/DDBJ whole genome shotgun (WGS) entry which is preliminary data.</text>
</comment>
<name>A0A482WDN1_ASBVE</name>
<feature type="compositionally biased region" description="Basic and acidic residues" evidence="3">
    <location>
        <begin position="154"/>
        <end position="178"/>
    </location>
</feature>
<evidence type="ECO:0000256" key="2">
    <source>
        <dbReference type="ARBA" id="ARBA00014454"/>
    </source>
</evidence>
<dbReference type="AlphaFoldDB" id="A0A482WDN1"/>
<evidence type="ECO:0000256" key="3">
    <source>
        <dbReference type="SAM" id="MobiDB-lite"/>
    </source>
</evidence>
<feature type="compositionally biased region" description="Basic and acidic residues" evidence="3">
    <location>
        <begin position="266"/>
        <end position="303"/>
    </location>
</feature>
<dbReference type="GO" id="GO:0000398">
    <property type="term" value="P:mRNA splicing, via spliceosome"/>
    <property type="evidence" value="ECO:0007669"/>
    <property type="project" value="TreeGrafter"/>
</dbReference>
<sequence length="501" mass="58545">MDTINQKEYLKKYLGIGKVPGEKKKKKKIKGVANRVKIIDDDVEDFTNNIVDEDPLLANEDAPQIVAIIDERPPSLRVDEKTKNPLWQPIGSTDTISLTKQKQMITGFKIAPPKSNDKSFARPADRSPPRRRKIVHDNSPSRKSKSNDYSPPRKKTEFDNSPRISKSDDNSPPREKSVIADNSPPRKSRNDDNSPPRKYRSDDRSPRVRNVDYSPPRRSKHNDISPPRKSRKDDISSPRKNRKPNDYSPPRRSKQTVHNIKYDNAPPRKQEKKKTDNKEDRRTKYSNEEQRSSKMDKTLDGKKAGLQNAEQLAEESKHFRSREDQLFKNLPQEVSGENAKTIFRDRKSGKIRNPAEEEERQQKKREEEEKNKEKYSRWGRGLVQVESRDQQVKEELYEMSKPLARYADDEDLEKFLKEQEREGDPMLAYIRSKKRKEAAKAGVVTKPEFEGQFMPNRFGIKPGHRWDGVDRSNGYEKRWFEVQNAKRAQQEDTYKWSTEDM</sequence>
<evidence type="ECO:0000313" key="4">
    <source>
        <dbReference type="EMBL" id="RZC43135.1"/>
    </source>
</evidence>
<feature type="compositionally biased region" description="Basic and acidic residues" evidence="3">
    <location>
        <begin position="115"/>
        <end position="128"/>
    </location>
</feature>
<evidence type="ECO:0000313" key="5">
    <source>
        <dbReference type="Proteomes" id="UP000292052"/>
    </source>
</evidence>
<dbReference type="GO" id="GO:0005684">
    <property type="term" value="C:U2-type spliceosomal complex"/>
    <property type="evidence" value="ECO:0007669"/>
    <property type="project" value="TreeGrafter"/>
</dbReference>
<dbReference type="Pfam" id="PF09736">
    <property type="entry name" value="Bud13"/>
    <property type="match status" value="1"/>
</dbReference>
<reference evidence="4 5" key="1">
    <citation type="submission" date="2017-03" db="EMBL/GenBank/DDBJ databases">
        <title>Genome of the blue death feigning beetle - Asbolus verrucosus.</title>
        <authorList>
            <person name="Rider S.D."/>
        </authorList>
    </citation>
    <scope>NUCLEOTIDE SEQUENCE [LARGE SCALE GENOMIC DNA]</scope>
    <source>
        <strain evidence="4">Butters</strain>
        <tissue evidence="4">Head and leg muscle</tissue>
    </source>
</reference>
<evidence type="ECO:0000256" key="1">
    <source>
        <dbReference type="ARBA" id="ARBA00011069"/>
    </source>
</evidence>
<dbReference type="GO" id="GO:0003723">
    <property type="term" value="F:RNA binding"/>
    <property type="evidence" value="ECO:0007669"/>
    <property type="project" value="TreeGrafter"/>
</dbReference>
<dbReference type="Proteomes" id="UP000292052">
    <property type="component" value="Unassembled WGS sequence"/>
</dbReference>
<dbReference type="GO" id="GO:0070274">
    <property type="term" value="C:RES complex"/>
    <property type="evidence" value="ECO:0007669"/>
    <property type="project" value="TreeGrafter"/>
</dbReference>
<feature type="region of interest" description="Disordered" evidence="3">
    <location>
        <begin position="108"/>
        <end position="376"/>
    </location>
</feature>